<dbReference type="AlphaFoldDB" id="K6WB86"/>
<dbReference type="STRING" id="1108045.GORHZ_062_00310"/>
<reference evidence="2 3" key="1">
    <citation type="submission" date="2012-08" db="EMBL/GenBank/DDBJ databases">
        <title>Whole genome shotgun sequence of Gordonia rhizosphera NBRC 16068.</title>
        <authorList>
            <person name="Takarada H."/>
            <person name="Isaki S."/>
            <person name="Hosoyama A."/>
            <person name="Tsuchikane K."/>
            <person name="Katsumata H."/>
            <person name="Baba S."/>
            <person name="Ohji S."/>
            <person name="Yamazaki S."/>
            <person name="Fujita N."/>
        </authorList>
    </citation>
    <scope>NUCLEOTIDE SEQUENCE [LARGE SCALE GENOMIC DNA]</scope>
    <source>
        <strain evidence="2 3">NBRC 16068</strain>
    </source>
</reference>
<protein>
    <submittedName>
        <fullName evidence="2">Uncharacterized protein</fullName>
    </submittedName>
</protein>
<dbReference type="EMBL" id="BAHC01000062">
    <property type="protein sequence ID" value="GAB89457.1"/>
    <property type="molecule type" value="Genomic_DNA"/>
</dbReference>
<dbReference type="eggNOG" id="ENOG5033PF8">
    <property type="taxonomic scope" value="Bacteria"/>
</dbReference>
<sequence>MFVLSVVVLVAALVVSLIPFATDGSAGPTSAFRAQQELDAVAFELGGSPGARYSGTLTTTGAGGPPRKVEFTDLTVASTKNAEGDITYDTSTAQYRQIGNYRYLKGPAQLWTDLFDGAPILRQLDLKVTENRWTNLRYSGLPDLGYLLSPALLAGRIGNAERIRAPSAGPELPAPNQGLPDARFWPTSDPEITAIDDDTIRVGTLATTFDPQTKQVTHIEGEFASSGTQVDIDADVTLLGADDLTAMFTDERSLLPDLTSVPAPAVPLASDAVTARGVGACTPASCPFLITATGTLDAEVAEDMRGVTGHVNYGLTTTFTVDDAAPGAVGGTCTRVVSAPFGGRTQTTCAATRLPAGTRVVRPNTAIEYLPFIDTTEADLASYLDSQEQSSELPITMERTGAKKGDAARYNDQVVGFPSSYVVRQGDYLFDGVGPEGNLIVSFAPGYAEHVTAGRFDPAWPGTALLTEQLTKQVAAAGDRDVTYVAAEPATAAALRALVVAEGIAPGKVGVFATPLTAD</sequence>
<evidence type="ECO:0000313" key="3">
    <source>
        <dbReference type="Proteomes" id="UP000008363"/>
    </source>
</evidence>
<comment type="caution">
    <text evidence="2">The sequence shown here is derived from an EMBL/GenBank/DDBJ whole genome shotgun (WGS) entry which is preliminary data.</text>
</comment>
<dbReference type="Proteomes" id="UP000008363">
    <property type="component" value="Unassembled WGS sequence"/>
</dbReference>
<evidence type="ECO:0000256" key="1">
    <source>
        <dbReference type="SAM" id="SignalP"/>
    </source>
</evidence>
<feature type="signal peptide" evidence="1">
    <location>
        <begin position="1"/>
        <end position="21"/>
    </location>
</feature>
<organism evidence="2 3">
    <name type="scientific">Gordonia rhizosphera NBRC 16068</name>
    <dbReference type="NCBI Taxonomy" id="1108045"/>
    <lineage>
        <taxon>Bacteria</taxon>
        <taxon>Bacillati</taxon>
        <taxon>Actinomycetota</taxon>
        <taxon>Actinomycetes</taxon>
        <taxon>Mycobacteriales</taxon>
        <taxon>Gordoniaceae</taxon>
        <taxon>Gordonia</taxon>
    </lineage>
</organism>
<evidence type="ECO:0000313" key="2">
    <source>
        <dbReference type="EMBL" id="GAB89457.1"/>
    </source>
</evidence>
<gene>
    <name evidence="2" type="ORF">GORHZ_062_00310</name>
</gene>
<feature type="chain" id="PRO_5039110612" evidence="1">
    <location>
        <begin position="22"/>
        <end position="519"/>
    </location>
</feature>
<accession>K6WB86</accession>
<name>K6WB86_9ACTN</name>
<keyword evidence="3" id="KW-1185">Reference proteome</keyword>
<keyword evidence="1" id="KW-0732">Signal</keyword>
<proteinExistence type="predicted"/>